<evidence type="ECO:0000313" key="1">
    <source>
        <dbReference type="EMBL" id="VDN58827.1"/>
    </source>
</evidence>
<sequence length="114" mass="12842">MALPFLGVVARNWCSAFLDQTNEQQEDFEGGILTIVGLKAPKQVRFSKDYNNDGDEMRSACNRLVESHETTKLNLAMSLSTLQDELRFTSTQSYNTSAMSRKRSPRTMNFVPTG</sequence>
<dbReference type="Proteomes" id="UP000038040">
    <property type="component" value="Unplaced"/>
</dbReference>
<organism evidence="2 4">
    <name type="scientific">Dracunculus medinensis</name>
    <name type="common">Guinea worm</name>
    <dbReference type="NCBI Taxonomy" id="318479"/>
    <lineage>
        <taxon>Eukaryota</taxon>
        <taxon>Metazoa</taxon>
        <taxon>Ecdysozoa</taxon>
        <taxon>Nematoda</taxon>
        <taxon>Chromadorea</taxon>
        <taxon>Rhabditida</taxon>
        <taxon>Spirurina</taxon>
        <taxon>Dracunculoidea</taxon>
        <taxon>Dracunculidae</taxon>
        <taxon>Dracunculus</taxon>
    </lineage>
</organism>
<evidence type="ECO:0000313" key="2">
    <source>
        <dbReference type="Proteomes" id="UP000038040"/>
    </source>
</evidence>
<gene>
    <name evidence="1" type="ORF">DME_LOCUS8800</name>
</gene>
<keyword evidence="3" id="KW-1185">Reference proteome</keyword>
<proteinExistence type="predicted"/>
<dbReference type="WBParaSite" id="DME_0000500101-mRNA-1">
    <property type="protein sequence ID" value="DME_0000500101-mRNA-1"/>
    <property type="gene ID" value="DME_0000500101"/>
</dbReference>
<reference evidence="4" key="1">
    <citation type="submission" date="2017-02" db="UniProtKB">
        <authorList>
            <consortium name="WormBaseParasite"/>
        </authorList>
    </citation>
    <scope>IDENTIFICATION</scope>
</reference>
<dbReference type="AlphaFoldDB" id="A0A0N4UCK4"/>
<reference evidence="1 3" key="2">
    <citation type="submission" date="2018-11" db="EMBL/GenBank/DDBJ databases">
        <authorList>
            <consortium name="Pathogen Informatics"/>
        </authorList>
    </citation>
    <scope>NUCLEOTIDE SEQUENCE [LARGE SCALE GENOMIC DNA]</scope>
</reference>
<evidence type="ECO:0000313" key="4">
    <source>
        <dbReference type="WBParaSite" id="DME_0000500101-mRNA-1"/>
    </source>
</evidence>
<accession>A0A0N4UCK4</accession>
<dbReference type="EMBL" id="UYYG01001172">
    <property type="protein sequence ID" value="VDN58827.1"/>
    <property type="molecule type" value="Genomic_DNA"/>
</dbReference>
<protein>
    <submittedName>
        <fullName evidence="4">IMD domain-containing protein</fullName>
    </submittedName>
</protein>
<name>A0A0N4UCK4_DRAME</name>
<dbReference type="OrthoDB" id="5855121at2759"/>
<evidence type="ECO:0000313" key="3">
    <source>
        <dbReference type="Proteomes" id="UP000274756"/>
    </source>
</evidence>
<dbReference type="Proteomes" id="UP000274756">
    <property type="component" value="Unassembled WGS sequence"/>
</dbReference>